<gene>
    <name evidence="2" type="ORF">LTR78_008839</name>
</gene>
<sequence>MPSHTTTRIRTTINFPLELHYIKSLFLHKRYRQCIQTCRDMLKAGGDSVLQQPLQQTFINFYLGLAHEELARLMHEQSQAKIPAFCQAEDSYGIALQLLPSDEDAAGSASRAEVPVKEDPFVEQTAIATPTPPADDDEYDPYNYFSPSFTQISAESVPGSPPNFTDTNDLPSRSPQPMSRDSTSSDLESHSSFDQIMNPHKTLQRDASRMYLLDAVPQKGLQRDISRMSVLDSPPRIPPRPQMPKSVSQGLLRPIRPGVPPQAFHVPPRLPYVGSSASTSRLPKLITRNAWGSPIGHVPKTIREDREEEYYEAEPVSPISPSDWNDAASNASTISPVSPETPTRTYGYEPAAIETADPEVQKKIIPQEDVDQEDVIKHPQSTPYQDMATQLQTHLRLLHEAKDHAITIQTSRKISSTAPTNGTPRIPLRLSLDGSTHDSSRPESVSSKHDSVVGEAKPRRLPQSKSYWSFKPDEVSTNEKRRRIEDGRERMWTRERFDGRKYGLLAERALAEI</sequence>
<feature type="region of interest" description="Disordered" evidence="1">
    <location>
        <begin position="315"/>
        <end position="343"/>
    </location>
</feature>
<feature type="region of interest" description="Disordered" evidence="1">
    <location>
        <begin position="411"/>
        <end position="482"/>
    </location>
</feature>
<feature type="compositionally biased region" description="Low complexity" evidence="1">
    <location>
        <begin position="179"/>
        <end position="194"/>
    </location>
</feature>
<feature type="region of interest" description="Disordered" evidence="1">
    <location>
        <begin position="106"/>
        <end position="194"/>
    </location>
</feature>
<comment type="caution">
    <text evidence="2">The sequence shown here is derived from an EMBL/GenBank/DDBJ whole genome shotgun (WGS) entry which is preliminary data.</text>
</comment>
<evidence type="ECO:0000313" key="2">
    <source>
        <dbReference type="EMBL" id="KAK3671204.1"/>
    </source>
</evidence>
<feature type="compositionally biased region" description="Polar residues" evidence="1">
    <location>
        <begin position="145"/>
        <end position="154"/>
    </location>
</feature>
<name>A0AAE0TP77_9PEZI</name>
<feature type="compositionally biased region" description="Basic and acidic residues" evidence="1">
    <location>
        <begin position="435"/>
        <end position="458"/>
    </location>
</feature>
<feature type="compositionally biased region" description="Basic and acidic residues" evidence="1">
    <location>
        <begin position="471"/>
        <end position="482"/>
    </location>
</feature>
<feature type="compositionally biased region" description="Polar residues" evidence="1">
    <location>
        <begin position="411"/>
        <end position="423"/>
    </location>
</feature>
<dbReference type="Proteomes" id="UP001274830">
    <property type="component" value="Unassembled WGS sequence"/>
</dbReference>
<feature type="compositionally biased region" description="Polar residues" evidence="1">
    <location>
        <begin position="162"/>
        <end position="177"/>
    </location>
</feature>
<accession>A0AAE0TP77</accession>
<keyword evidence="3" id="KW-1185">Reference proteome</keyword>
<protein>
    <submittedName>
        <fullName evidence="2">Uncharacterized protein</fullName>
    </submittedName>
</protein>
<evidence type="ECO:0000256" key="1">
    <source>
        <dbReference type="SAM" id="MobiDB-lite"/>
    </source>
</evidence>
<reference evidence="2" key="1">
    <citation type="submission" date="2023-07" db="EMBL/GenBank/DDBJ databases">
        <title>Black Yeasts Isolated from many extreme environments.</title>
        <authorList>
            <person name="Coleine C."/>
            <person name="Stajich J.E."/>
            <person name="Selbmann L."/>
        </authorList>
    </citation>
    <scope>NUCLEOTIDE SEQUENCE</scope>
    <source>
        <strain evidence="2">CCFEE 5485</strain>
    </source>
</reference>
<dbReference type="AlphaFoldDB" id="A0AAE0TP77"/>
<proteinExistence type="predicted"/>
<organism evidence="2 3">
    <name type="scientific">Recurvomyces mirabilis</name>
    <dbReference type="NCBI Taxonomy" id="574656"/>
    <lineage>
        <taxon>Eukaryota</taxon>
        <taxon>Fungi</taxon>
        <taxon>Dikarya</taxon>
        <taxon>Ascomycota</taxon>
        <taxon>Pezizomycotina</taxon>
        <taxon>Dothideomycetes</taxon>
        <taxon>Dothideomycetidae</taxon>
        <taxon>Mycosphaerellales</taxon>
        <taxon>Teratosphaeriaceae</taxon>
        <taxon>Recurvomyces</taxon>
    </lineage>
</organism>
<evidence type="ECO:0000313" key="3">
    <source>
        <dbReference type="Proteomes" id="UP001274830"/>
    </source>
</evidence>
<dbReference type="EMBL" id="JAUTXT010000045">
    <property type="protein sequence ID" value="KAK3671204.1"/>
    <property type="molecule type" value="Genomic_DNA"/>
</dbReference>
<feature type="compositionally biased region" description="Polar residues" evidence="1">
    <location>
        <begin position="319"/>
        <end position="343"/>
    </location>
</feature>